<evidence type="ECO:0000259" key="3">
    <source>
        <dbReference type="SMART" id="SM00672"/>
    </source>
</evidence>
<feature type="transmembrane region" description="Helical" evidence="2">
    <location>
        <begin position="183"/>
        <end position="204"/>
    </location>
</feature>
<evidence type="ECO:0000313" key="4">
    <source>
        <dbReference type="EMBL" id="QRD06440.1"/>
    </source>
</evidence>
<evidence type="ECO:0000256" key="1">
    <source>
        <dbReference type="SAM" id="MobiDB-lite"/>
    </source>
</evidence>
<dbReference type="InterPro" id="IPR051091">
    <property type="entry name" value="O-Glucosyltr/Glycosyltrsf_90"/>
</dbReference>
<gene>
    <name evidence="4" type="ORF">JI435_118160</name>
</gene>
<feature type="transmembrane region" description="Helical" evidence="2">
    <location>
        <begin position="82"/>
        <end position="103"/>
    </location>
</feature>
<proteinExistence type="predicted"/>
<keyword evidence="2" id="KW-1133">Transmembrane helix</keyword>
<feature type="transmembrane region" description="Helical" evidence="2">
    <location>
        <begin position="405"/>
        <end position="422"/>
    </location>
</feature>
<keyword evidence="2" id="KW-0812">Transmembrane</keyword>
<dbReference type="Proteomes" id="UP000663193">
    <property type="component" value="Chromosome 20"/>
</dbReference>
<name>A0A7U2IB44_PHANO</name>
<sequence length="1009" mass="112590">MKIGAAPSAPQTRDASSTFLDIPHITRQTRCPPTSASLPPPPMHPAASLVLENAYKHHTLLAPLVFTIFATVTNIHQPIQHALLITAVSWLVIWLATAFKAGIWSGVSTKRRKISGLAGACLAFAHICDRVACDKRGTWSTKGLLPLLVVLLTNGILPKLASLPTHDSHDDAAKEASDTDPQLQNYSSVFLFLITGSATTALLAYTLPATIVLGLSSAIFTAVGFVLLERATRGVEDDDTSGLYEPMHGTGTQTGRGRNRTTPAVSQLSVLRDASATLAMICVLASMSMEPSIYNIYREPPSRKHQQHWTKGHDSAILQRIAWMVPVNVMTNTLMFILLSQHGAVHTSLHIISAFILAKIHFSISFISIVFATIFGLTSFLFSSNDSSVATFIDARSSTRTVKRVIFGVSAFLVGTLLFQYASGVQPQKLANAPSSLPTTTPSSPFEPIPLDLSNGHPAAQLINAAETDFQTVVDRQSKSLAAAVQEYRRRYGITPPPHFDKWYEFAVRNDVVMIDEYDMINEMLLPFWAIKPATIRSRITRELGGEDSALIGVAIRDGAVVYIEKGDEWQRQATTGMLEKFVKYLPDMDLGFNVHDEPRVVVADSVLAAMVSKAQDEVLPRVARSDSPRNTFSGRPEDMNDGKRFAETYVSNFNRFSHQQTWTHSRLSCPIDSPAQAYEDGAPDNLTAFATGPLQYIYNTTAFSDICISPSLSSTFGFFERPNAFNIIHELTPIFSQSKISSFQDILYPSPWYWIGKVKYDESTDTTWENKTNALYWRGSTTGGFSRNGGWRRQHRQHVVQHINAPDTAQIVVPESENSKKHTVVNIDRRSRKYLIDVHFSHIGQCDPGDCDAQQEFFHVTDRADAGDAWYFKHLLDMDGNAFSGRFYSFLKSRSLTYKMAVFREWHTEWLKPWVHYIPLSLRGDEHLDLVRWFSGDENKQGGNEEPSKSGNGESEGERKAREIAQRSTIWHDKVLRNVDFEAWFFRLLLEYGRVVDDGREEIGYPGP</sequence>
<dbReference type="VEuPathDB" id="FungiDB:JI435_118160"/>
<dbReference type="InterPro" id="IPR006598">
    <property type="entry name" value="CAP10"/>
</dbReference>
<keyword evidence="5" id="KW-1185">Reference proteome</keyword>
<dbReference type="OrthoDB" id="541052at2759"/>
<feature type="transmembrane region" description="Helical" evidence="2">
    <location>
        <begin position="351"/>
        <end position="384"/>
    </location>
</feature>
<keyword evidence="2" id="KW-0472">Membrane</keyword>
<protein>
    <recommendedName>
        <fullName evidence="3">Glycosyl transferase CAP10 domain-containing protein</fullName>
    </recommendedName>
</protein>
<evidence type="ECO:0000313" key="5">
    <source>
        <dbReference type="Proteomes" id="UP000663193"/>
    </source>
</evidence>
<evidence type="ECO:0000256" key="2">
    <source>
        <dbReference type="SAM" id="Phobius"/>
    </source>
</evidence>
<dbReference type="SMART" id="SM00672">
    <property type="entry name" value="CAP10"/>
    <property type="match status" value="1"/>
</dbReference>
<feature type="region of interest" description="Disordered" evidence="1">
    <location>
        <begin position="939"/>
        <end position="960"/>
    </location>
</feature>
<dbReference type="EMBL" id="CP069042">
    <property type="protein sequence ID" value="QRD06440.1"/>
    <property type="molecule type" value="Genomic_DNA"/>
</dbReference>
<organism evidence="4 5">
    <name type="scientific">Phaeosphaeria nodorum (strain SN15 / ATCC MYA-4574 / FGSC 10173)</name>
    <name type="common">Glume blotch fungus</name>
    <name type="synonym">Parastagonospora nodorum</name>
    <dbReference type="NCBI Taxonomy" id="321614"/>
    <lineage>
        <taxon>Eukaryota</taxon>
        <taxon>Fungi</taxon>
        <taxon>Dikarya</taxon>
        <taxon>Ascomycota</taxon>
        <taxon>Pezizomycotina</taxon>
        <taxon>Dothideomycetes</taxon>
        <taxon>Pleosporomycetidae</taxon>
        <taxon>Pleosporales</taxon>
        <taxon>Pleosporineae</taxon>
        <taxon>Phaeosphaeriaceae</taxon>
        <taxon>Parastagonospora</taxon>
    </lineage>
</organism>
<feature type="transmembrane region" description="Helical" evidence="2">
    <location>
        <begin position="211"/>
        <end position="228"/>
    </location>
</feature>
<accession>A0A7U2IB44</accession>
<dbReference type="PANTHER" id="PTHR12203:SF104">
    <property type="entry name" value="PROTEIN CAP1, PUTATIVE (AFU_ORTHOLOGUE AFUA_1G05595)-RELATED"/>
    <property type="match status" value="1"/>
</dbReference>
<dbReference type="PANTHER" id="PTHR12203">
    <property type="entry name" value="KDEL LYS-ASP-GLU-LEU CONTAINING - RELATED"/>
    <property type="match status" value="1"/>
</dbReference>
<feature type="domain" description="Glycosyl transferase CAP10" evidence="3">
    <location>
        <begin position="695"/>
        <end position="1003"/>
    </location>
</feature>
<dbReference type="AlphaFoldDB" id="A0A7U2IB44"/>
<feature type="compositionally biased region" description="Low complexity" evidence="1">
    <location>
        <begin position="249"/>
        <end position="260"/>
    </location>
</feature>
<reference evidence="5" key="1">
    <citation type="journal article" date="2021" name="BMC Genomics">
        <title>Chromosome-level genome assembly and manually-curated proteome of model necrotroph Parastagonospora nodorum Sn15 reveals a genome-wide trove of candidate effector homologs, and redundancy of virulence-related functions within an accessory chromosome.</title>
        <authorList>
            <person name="Bertazzoni S."/>
            <person name="Jones D.A.B."/>
            <person name="Phan H.T."/>
            <person name="Tan K.-C."/>
            <person name="Hane J.K."/>
        </authorList>
    </citation>
    <scope>NUCLEOTIDE SEQUENCE [LARGE SCALE GENOMIC DNA]</scope>
    <source>
        <strain evidence="5">SN15 / ATCC MYA-4574 / FGSC 10173)</strain>
    </source>
</reference>
<feature type="region of interest" description="Disordered" evidence="1">
    <location>
        <begin position="239"/>
        <end position="260"/>
    </location>
</feature>